<dbReference type="OrthoDB" id="5339490at2"/>
<organism evidence="2 3">
    <name type="scientific">Paenirhodobacter enshiensis</name>
    <dbReference type="NCBI Taxonomy" id="1105367"/>
    <lineage>
        <taxon>Bacteria</taxon>
        <taxon>Pseudomonadati</taxon>
        <taxon>Pseudomonadota</taxon>
        <taxon>Alphaproteobacteria</taxon>
        <taxon>Rhodobacterales</taxon>
        <taxon>Rhodobacter group</taxon>
        <taxon>Paenirhodobacter</taxon>
    </lineage>
</organism>
<dbReference type="eggNOG" id="ENOG5032VUS">
    <property type="taxonomic scope" value="Bacteria"/>
</dbReference>
<evidence type="ECO:0008006" key="4">
    <source>
        <dbReference type="Google" id="ProtNLM"/>
    </source>
</evidence>
<proteinExistence type="predicted"/>
<protein>
    <recommendedName>
        <fullName evidence="4">DUF4405 domain-containing protein</fullName>
    </recommendedName>
</protein>
<feature type="transmembrane region" description="Helical" evidence="1">
    <location>
        <begin position="42"/>
        <end position="59"/>
    </location>
</feature>
<keyword evidence="1" id="KW-0812">Transmembrane</keyword>
<keyword evidence="1" id="KW-0472">Membrane</keyword>
<evidence type="ECO:0000256" key="1">
    <source>
        <dbReference type="SAM" id="Phobius"/>
    </source>
</evidence>
<dbReference type="STRING" id="1105367.CG50_09710"/>
<comment type="caution">
    <text evidence="2">The sequence shown here is derived from an EMBL/GenBank/DDBJ whole genome shotgun (WGS) entry which is preliminary data.</text>
</comment>
<name>A0A086XRE2_9RHOB</name>
<dbReference type="RefSeq" id="WP_036639699.1">
    <property type="nucleotide sequence ID" value="NZ_JAYRGJ010000009.1"/>
</dbReference>
<evidence type="ECO:0000313" key="2">
    <source>
        <dbReference type="EMBL" id="KFI24592.1"/>
    </source>
</evidence>
<dbReference type="AlphaFoldDB" id="A0A086XRE2"/>
<feature type="transmembrane region" description="Helical" evidence="1">
    <location>
        <begin position="71"/>
        <end position="91"/>
    </location>
</feature>
<keyword evidence="3" id="KW-1185">Reference proteome</keyword>
<reference evidence="2 3" key="1">
    <citation type="submission" date="2014-03" db="EMBL/GenBank/DDBJ databases">
        <title>Genome of Paenirhodobacter enshiensis DW2-9.</title>
        <authorList>
            <person name="Wang D."/>
            <person name="Wang G."/>
        </authorList>
    </citation>
    <scope>NUCLEOTIDE SEQUENCE [LARGE SCALE GENOMIC DNA]</scope>
    <source>
        <strain evidence="2 3">DW2-9</strain>
    </source>
</reference>
<dbReference type="EMBL" id="JFZB01000042">
    <property type="protein sequence ID" value="KFI24592.1"/>
    <property type="molecule type" value="Genomic_DNA"/>
</dbReference>
<gene>
    <name evidence="2" type="ORF">CG50_09710</name>
</gene>
<sequence length="169" mass="17624">MPALFSRYATPFVTGLFLVSLLSGIALFFHWGPGALHPMHEWLSMVLIVPFVLHLQRNWRAFANYFKRTPMAIALALSLIAALAFFVPGASGKGRVAPPQFALAHRILGATVAEIAPALALSPEALSARLSAAGIAPSDPSASLLDLAAAAGKTEADLARALIGAPSGT</sequence>
<keyword evidence="1" id="KW-1133">Transmembrane helix</keyword>
<feature type="transmembrane region" description="Helical" evidence="1">
    <location>
        <begin position="12"/>
        <end position="30"/>
    </location>
</feature>
<evidence type="ECO:0000313" key="3">
    <source>
        <dbReference type="Proteomes" id="UP000028824"/>
    </source>
</evidence>
<accession>A0A086XRE2</accession>
<dbReference type="Proteomes" id="UP000028824">
    <property type="component" value="Unassembled WGS sequence"/>
</dbReference>